<dbReference type="PANTHER" id="PTHR33238">
    <property type="entry name" value="IRON (METAL) DEPENDENT REPRESSOR, DTXR FAMILY"/>
    <property type="match status" value="1"/>
</dbReference>
<name>A0A9D1DAW4_9FIRM</name>
<dbReference type="Gene3D" id="1.10.10.10">
    <property type="entry name" value="Winged helix-like DNA-binding domain superfamily/Winged helix DNA-binding domain"/>
    <property type="match status" value="1"/>
</dbReference>
<evidence type="ECO:0000256" key="1">
    <source>
        <dbReference type="ARBA" id="ARBA00007871"/>
    </source>
</evidence>
<dbReference type="InterPro" id="IPR036390">
    <property type="entry name" value="WH_DNA-bd_sf"/>
</dbReference>
<keyword evidence="2" id="KW-0805">Transcription regulation</keyword>
<reference evidence="7" key="1">
    <citation type="submission" date="2020-10" db="EMBL/GenBank/DDBJ databases">
        <authorList>
            <person name="Gilroy R."/>
        </authorList>
    </citation>
    <scope>NUCLEOTIDE SEQUENCE</scope>
    <source>
        <strain evidence="7">ChiW25-3613</strain>
    </source>
</reference>
<dbReference type="InterPro" id="IPR036421">
    <property type="entry name" value="Fe_dep_repressor_sf"/>
</dbReference>
<feature type="domain" description="HTH dtxR-type" evidence="5">
    <location>
        <begin position="8"/>
        <end position="58"/>
    </location>
</feature>
<protein>
    <submittedName>
        <fullName evidence="7">Metal-dependent transcriptional regulator</fullName>
    </submittedName>
</protein>
<evidence type="ECO:0000256" key="4">
    <source>
        <dbReference type="ARBA" id="ARBA00023163"/>
    </source>
</evidence>
<comment type="caution">
    <text evidence="7">The sequence shown here is derived from an EMBL/GenBank/DDBJ whole genome shotgun (WGS) entry which is preliminary data.</text>
</comment>
<dbReference type="InterPro" id="IPR022689">
    <property type="entry name" value="Iron_dep_repressor"/>
</dbReference>
<dbReference type="Proteomes" id="UP000824179">
    <property type="component" value="Unassembled WGS sequence"/>
</dbReference>
<dbReference type="SMART" id="SM00529">
    <property type="entry name" value="HTH_DTXR"/>
    <property type="match status" value="1"/>
</dbReference>
<evidence type="ECO:0000313" key="7">
    <source>
        <dbReference type="EMBL" id="HIR39286.1"/>
    </source>
</evidence>
<dbReference type="SUPFAM" id="SSF46785">
    <property type="entry name" value="Winged helix' DNA-binding domain"/>
    <property type="match status" value="1"/>
</dbReference>
<dbReference type="Gene3D" id="1.10.60.10">
    <property type="entry name" value="Iron dependent repressor, metal binding and dimerisation domain"/>
    <property type="match status" value="1"/>
</dbReference>
<dbReference type="AlphaFoldDB" id="A0A9D1DAW4"/>
<accession>A0A9D1DAW4</accession>
<dbReference type="PANTHER" id="PTHR33238:SF7">
    <property type="entry name" value="IRON-DEPENDENT TRANSCRIPTIONAL REGULATOR"/>
    <property type="match status" value="1"/>
</dbReference>
<sequence>MAAKRTRESEEMYLETILRLKQSKPNVRAVDVGEELEYVKSSVSRGVNLLKAKGYINIDRVTGNITFTEAGRAKAEGVYNRHRILTAVLVKLGANRELAEENACRIEHVVSEEMMEIFKNFIGG</sequence>
<dbReference type="Pfam" id="PF02742">
    <property type="entry name" value="Fe_dep_repr_C"/>
    <property type="match status" value="1"/>
</dbReference>
<dbReference type="GO" id="GO:0046914">
    <property type="term" value="F:transition metal ion binding"/>
    <property type="evidence" value="ECO:0007669"/>
    <property type="project" value="InterPro"/>
</dbReference>
<dbReference type="InterPro" id="IPR001367">
    <property type="entry name" value="Fe_dep_repressor"/>
</dbReference>
<comment type="similarity">
    <text evidence="1">Belongs to the DtxR/MntR family.</text>
</comment>
<feature type="domain" description="Iron dependent repressor metal binding and dimerisation" evidence="6">
    <location>
        <begin position="68"/>
        <end position="123"/>
    </location>
</feature>
<keyword evidence="3" id="KW-0238">DNA-binding</keyword>
<organism evidence="7 8">
    <name type="scientific">Candidatus Coproplasma stercoripullorum</name>
    <dbReference type="NCBI Taxonomy" id="2840751"/>
    <lineage>
        <taxon>Bacteria</taxon>
        <taxon>Bacillati</taxon>
        <taxon>Bacillota</taxon>
        <taxon>Clostridia</taxon>
        <taxon>Eubacteriales</taxon>
        <taxon>Candidatus Coproplasma</taxon>
    </lineage>
</organism>
<dbReference type="Pfam" id="PF01325">
    <property type="entry name" value="Fe_dep_repress"/>
    <property type="match status" value="1"/>
</dbReference>
<proteinExistence type="inferred from homology"/>
<evidence type="ECO:0000259" key="6">
    <source>
        <dbReference type="Pfam" id="PF02742"/>
    </source>
</evidence>
<dbReference type="InterPro" id="IPR022687">
    <property type="entry name" value="HTH_DTXR"/>
</dbReference>
<evidence type="ECO:0000313" key="8">
    <source>
        <dbReference type="Proteomes" id="UP000824179"/>
    </source>
</evidence>
<dbReference type="InterPro" id="IPR050536">
    <property type="entry name" value="DtxR_MntR_Metal-Reg"/>
</dbReference>
<reference evidence="7" key="2">
    <citation type="journal article" date="2021" name="PeerJ">
        <title>Extensive microbial diversity within the chicken gut microbiome revealed by metagenomics and culture.</title>
        <authorList>
            <person name="Gilroy R."/>
            <person name="Ravi A."/>
            <person name="Getino M."/>
            <person name="Pursley I."/>
            <person name="Horton D.L."/>
            <person name="Alikhan N.F."/>
            <person name="Baker D."/>
            <person name="Gharbi K."/>
            <person name="Hall N."/>
            <person name="Watson M."/>
            <person name="Adriaenssens E.M."/>
            <person name="Foster-Nyarko E."/>
            <person name="Jarju S."/>
            <person name="Secka A."/>
            <person name="Antonio M."/>
            <person name="Oren A."/>
            <person name="Chaudhuri R.R."/>
            <person name="La Ragione R."/>
            <person name="Hildebrand F."/>
            <person name="Pallen M.J."/>
        </authorList>
    </citation>
    <scope>NUCLEOTIDE SEQUENCE</scope>
    <source>
        <strain evidence="7">ChiW25-3613</strain>
    </source>
</reference>
<gene>
    <name evidence="7" type="ORF">IAB90_02785</name>
</gene>
<dbReference type="InterPro" id="IPR036388">
    <property type="entry name" value="WH-like_DNA-bd_sf"/>
</dbReference>
<dbReference type="GO" id="GO:0046983">
    <property type="term" value="F:protein dimerization activity"/>
    <property type="evidence" value="ECO:0007669"/>
    <property type="project" value="InterPro"/>
</dbReference>
<dbReference type="EMBL" id="DVHB01000051">
    <property type="protein sequence ID" value="HIR39286.1"/>
    <property type="molecule type" value="Genomic_DNA"/>
</dbReference>
<evidence type="ECO:0000256" key="2">
    <source>
        <dbReference type="ARBA" id="ARBA00023015"/>
    </source>
</evidence>
<dbReference type="SUPFAM" id="SSF47979">
    <property type="entry name" value="Iron-dependent repressor protein, dimerization domain"/>
    <property type="match status" value="1"/>
</dbReference>
<evidence type="ECO:0000259" key="5">
    <source>
        <dbReference type="Pfam" id="PF01325"/>
    </source>
</evidence>
<keyword evidence="4" id="KW-0804">Transcription</keyword>
<dbReference type="GO" id="GO:0003700">
    <property type="term" value="F:DNA-binding transcription factor activity"/>
    <property type="evidence" value="ECO:0007669"/>
    <property type="project" value="InterPro"/>
</dbReference>
<evidence type="ECO:0000256" key="3">
    <source>
        <dbReference type="ARBA" id="ARBA00023125"/>
    </source>
</evidence>
<dbReference type="GO" id="GO:0003677">
    <property type="term" value="F:DNA binding"/>
    <property type="evidence" value="ECO:0007669"/>
    <property type="project" value="UniProtKB-KW"/>
</dbReference>